<feature type="domain" description="Ionotropic glutamate receptor C-terminal" evidence="4">
    <location>
        <begin position="60"/>
        <end position="276"/>
    </location>
</feature>
<dbReference type="InterPro" id="IPR001638">
    <property type="entry name" value="Solute-binding_3/MltF_N"/>
</dbReference>
<dbReference type="SMART" id="SM00079">
    <property type="entry name" value="PBPe"/>
    <property type="match status" value="1"/>
</dbReference>
<dbReference type="InterPro" id="IPR001320">
    <property type="entry name" value="Iontro_rcpt_C"/>
</dbReference>
<dbReference type="RefSeq" id="WP_202343144.1">
    <property type="nucleotide sequence ID" value="NZ_BAAAPI010000016.1"/>
</dbReference>
<feature type="domain" description="Solute-binding protein family 3/N-terminal" evidence="3">
    <location>
        <begin position="60"/>
        <end position="276"/>
    </location>
</feature>
<keyword evidence="1 2" id="KW-0732">Signal</keyword>
<reference evidence="5 6" key="1">
    <citation type="submission" date="2018-09" db="EMBL/GenBank/DDBJ databases">
        <title>Comparative genomics of Leucobacter spp.</title>
        <authorList>
            <person name="Reis A.C."/>
            <person name="Kolvenbach B.A."/>
            <person name="Corvini P.F.X."/>
            <person name="Nunes O.C."/>
        </authorList>
    </citation>
    <scope>NUCLEOTIDE SEQUENCE [LARGE SCALE GENOMIC DNA]</scope>
    <source>
        <strain evidence="5 6">TAN 31504</strain>
    </source>
</reference>
<sequence>MEKKTLAALGAAAAAALLLAGCTSSTPAPSAESGDSGAFGECEVTSTAGTIELEQREAGVLTVATVLPNPGWWNGDTPESITSGFEYCMAAEIANMAGADTLKLKNLAWDQYISGASKDYDIAIAGTTITDERKEVFDFTEPYFESNLGIATKADADVTAENLASQRIGVLQGNMGANYVQGELGVQPQLFQNQADMFTALQAGQVDAVVTDTTLALTSTNASNGALVVVGQIKLDQGYGAVTPKGSANSAPLAEAVATLVADGTTERLSQEWLEPFFGTDPNAVPFWTVK</sequence>
<dbReference type="CDD" id="cd13530">
    <property type="entry name" value="PBP2_peptides_like"/>
    <property type="match status" value="1"/>
</dbReference>
<dbReference type="SMART" id="SM00062">
    <property type="entry name" value="PBPb"/>
    <property type="match status" value="1"/>
</dbReference>
<evidence type="ECO:0000256" key="2">
    <source>
        <dbReference type="SAM" id="SignalP"/>
    </source>
</evidence>
<gene>
    <name evidence="5" type="ORF">D3230_00990</name>
</gene>
<organism evidence="5 6">
    <name type="scientific">Leucobacter chromiireducens subsp. solipictus</name>
    <dbReference type="NCBI Taxonomy" id="398235"/>
    <lineage>
        <taxon>Bacteria</taxon>
        <taxon>Bacillati</taxon>
        <taxon>Actinomycetota</taxon>
        <taxon>Actinomycetes</taxon>
        <taxon>Micrococcales</taxon>
        <taxon>Microbacteriaceae</taxon>
        <taxon>Leucobacter</taxon>
    </lineage>
</organism>
<evidence type="ECO:0000259" key="3">
    <source>
        <dbReference type="SMART" id="SM00062"/>
    </source>
</evidence>
<keyword evidence="6" id="KW-1185">Reference proteome</keyword>
<dbReference type="PANTHER" id="PTHR35936">
    <property type="entry name" value="MEMBRANE-BOUND LYTIC MUREIN TRANSGLYCOSYLASE F"/>
    <property type="match status" value="1"/>
</dbReference>
<dbReference type="EMBL" id="QYAC01000001">
    <property type="protein sequence ID" value="MBL3677883.1"/>
    <property type="molecule type" value="Genomic_DNA"/>
</dbReference>
<name>A0ABS1SEZ4_9MICO</name>
<accession>A0ABS1SEZ4</accession>
<evidence type="ECO:0000313" key="6">
    <source>
        <dbReference type="Proteomes" id="UP001645859"/>
    </source>
</evidence>
<dbReference type="Proteomes" id="UP001645859">
    <property type="component" value="Unassembled WGS sequence"/>
</dbReference>
<dbReference type="Pfam" id="PF00497">
    <property type="entry name" value="SBP_bac_3"/>
    <property type="match status" value="1"/>
</dbReference>
<dbReference type="PROSITE" id="PS51257">
    <property type="entry name" value="PROKAR_LIPOPROTEIN"/>
    <property type="match status" value="1"/>
</dbReference>
<evidence type="ECO:0000259" key="4">
    <source>
        <dbReference type="SMART" id="SM00079"/>
    </source>
</evidence>
<proteinExistence type="predicted"/>
<dbReference type="Gene3D" id="3.40.190.10">
    <property type="entry name" value="Periplasmic binding protein-like II"/>
    <property type="match status" value="2"/>
</dbReference>
<evidence type="ECO:0000256" key="1">
    <source>
        <dbReference type="ARBA" id="ARBA00022729"/>
    </source>
</evidence>
<feature type="chain" id="PRO_5047367729" evidence="2">
    <location>
        <begin position="31"/>
        <end position="291"/>
    </location>
</feature>
<evidence type="ECO:0000313" key="5">
    <source>
        <dbReference type="EMBL" id="MBL3677883.1"/>
    </source>
</evidence>
<protein>
    <submittedName>
        <fullName evidence="5">Amino acid ABC transporter substrate-binding protein</fullName>
    </submittedName>
</protein>
<comment type="caution">
    <text evidence="5">The sequence shown here is derived from an EMBL/GenBank/DDBJ whole genome shotgun (WGS) entry which is preliminary data.</text>
</comment>
<dbReference type="SUPFAM" id="SSF53850">
    <property type="entry name" value="Periplasmic binding protein-like II"/>
    <property type="match status" value="1"/>
</dbReference>
<feature type="signal peptide" evidence="2">
    <location>
        <begin position="1"/>
        <end position="30"/>
    </location>
</feature>